<keyword evidence="6" id="KW-1185">Reference proteome</keyword>
<dbReference type="SMART" id="SM00895">
    <property type="entry name" value="FCD"/>
    <property type="match status" value="1"/>
</dbReference>
<dbReference type="SUPFAM" id="SSF46785">
    <property type="entry name" value="Winged helix' DNA-binding domain"/>
    <property type="match status" value="1"/>
</dbReference>
<evidence type="ECO:0000259" key="4">
    <source>
        <dbReference type="PROSITE" id="PS50949"/>
    </source>
</evidence>
<organism evidence="5 6">
    <name type="scientific">Thermoactinomyces daqus</name>
    <dbReference type="NCBI Taxonomy" id="1329516"/>
    <lineage>
        <taxon>Bacteria</taxon>
        <taxon>Bacillati</taxon>
        <taxon>Bacillota</taxon>
        <taxon>Bacilli</taxon>
        <taxon>Bacillales</taxon>
        <taxon>Thermoactinomycetaceae</taxon>
        <taxon>Thermoactinomyces</taxon>
    </lineage>
</organism>
<dbReference type="Proteomes" id="UP000530514">
    <property type="component" value="Unassembled WGS sequence"/>
</dbReference>
<dbReference type="SUPFAM" id="SSF48008">
    <property type="entry name" value="GntR ligand-binding domain-like"/>
    <property type="match status" value="1"/>
</dbReference>
<evidence type="ECO:0000256" key="3">
    <source>
        <dbReference type="ARBA" id="ARBA00023163"/>
    </source>
</evidence>
<dbReference type="OrthoDB" id="214086at2"/>
<reference evidence="5 6" key="1">
    <citation type="submission" date="2020-07" db="EMBL/GenBank/DDBJ databases">
        <authorList>
            <person name="Feng H."/>
        </authorList>
    </citation>
    <scope>NUCLEOTIDE SEQUENCE [LARGE SCALE GENOMIC DNA]</scope>
    <source>
        <strain evidence="6">s-11</strain>
    </source>
</reference>
<evidence type="ECO:0000313" key="6">
    <source>
        <dbReference type="Proteomes" id="UP000530514"/>
    </source>
</evidence>
<dbReference type="Pfam" id="PF07729">
    <property type="entry name" value="FCD"/>
    <property type="match status" value="1"/>
</dbReference>
<keyword evidence="3" id="KW-0804">Transcription</keyword>
<dbReference type="PANTHER" id="PTHR43537">
    <property type="entry name" value="TRANSCRIPTIONAL REGULATOR, GNTR FAMILY"/>
    <property type="match status" value="1"/>
</dbReference>
<accession>A0A7W2AGF3</accession>
<feature type="domain" description="HTH gntR-type" evidence="4">
    <location>
        <begin position="8"/>
        <end position="76"/>
    </location>
</feature>
<dbReference type="RefSeq" id="WP_033101107.1">
    <property type="nucleotide sequence ID" value="NZ_JACEIP010000002.1"/>
</dbReference>
<evidence type="ECO:0000256" key="1">
    <source>
        <dbReference type="ARBA" id="ARBA00023015"/>
    </source>
</evidence>
<dbReference type="PANTHER" id="PTHR43537:SF54">
    <property type="entry name" value="TRANSCRIPTIONAL REGULATOR, GNTR FAMILY"/>
    <property type="match status" value="1"/>
</dbReference>
<keyword evidence="2" id="KW-0238">DNA-binding</keyword>
<dbReference type="Pfam" id="PF00392">
    <property type="entry name" value="GntR"/>
    <property type="match status" value="1"/>
</dbReference>
<dbReference type="InterPro" id="IPR000524">
    <property type="entry name" value="Tscrpt_reg_HTH_GntR"/>
</dbReference>
<evidence type="ECO:0000256" key="2">
    <source>
        <dbReference type="ARBA" id="ARBA00023125"/>
    </source>
</evidence>
<proteinExistence type="predicted"/>
<sequence length="226" mass="26607">MRKQETGSNKFKEIFKGIQQLIEENGLQPGDRLLSERELSERLGAGRSTVREVLRSLELLGLISTKRGEGTFLEPYHAHHLVDLLAGFILRDQRSKGDLTETRMLIETGAVRMAVRKATKEQIDKLEKILARIEHLLEKQNNPKKEVRDFHAQIIRMANNYLLTRIWYPIVHFEEAIGQKGWMEQEYFAHKMLRYYHEIVLAFKKRQELEAMMLFERIFSLMECAH</sequence>
<dbReference type="Gene3D" id="1.10.10.10">
    <property type="entry name" value="Winged helix-like DNA-binding domain superfamily/Winged helix DNA-binding domain"/>
    <property type="match status" value="1"/>
</dbReference>
<evidence type="ECO:0000313" key="5">
    <source>
        <dbReference type="EMBL" id="MBA4541591.1"/>
    </source>
</evidence>
<dbReference type="EMBL" id="JACEIP010000002">
    <property type="protein sequence ID" value="MBA4541591.1"/>
    <property type="molecule type" value="Genomic_DNA"/>
</dbReference>
<dbReference type="GO" id="GO:0003677">
    <property type="term" value="F:DNA binding"/>
    <property type="evidence" value="ECO:0007669"/>
    <property type="project" value="UniProtKB-KW"/>
</dbReference>
<dbReference type="Gene3D" id="1.20.120.530">
    <property type="entry name" value="GntR ligand-binding domain-like"/>
    <property type="match status" value="1"/>
</dbReference>
<protein>
    <submittedName>
        <fullName evidence="5">FadR family transcriptional regulator</fullName>
    </submittedName>
</protein>
<keyword evidence="1" id="KW-0805">Transcription regulation</keyword>
<dbReference type="InterPro" id="IPR036388">
    <property type="entry name" value="WH-like_DNA-bd_sf"/>
</dbReference>
<name>A0A7W2AGF3_9BACL</name>
<dbReference type="AlphaFoldDB" id="A0A7W2AGF3"/>
<comment type="caution">
    <text evidence="5">The sequence shown here is derived from an EMBL/GenBank/DDBJ whole genome shotgun (WGS) entry which is preliminary data.</text>
</comment>
<dbReference type="GO" id="GO:0003700">
    <property type="term" value="F:DNA-binding transcription factor activity"/>
    <property type="evidence" value="ECO:0007669"/>
    <property type="project" value="InterPro"/>
</dbReference>
<dbReference type="InterPro" id="IPR008920">
    <property type="entry name" value="TF_FadR/GntR_C"/>
</dbReference>
<dbReference type="CDD" id="cd07377">
    <property type="entry name" value="WHTH_GntR"/>
    <property type="match status" value="1"/>
</dbReference>
<dbReference type="InterPro" id="IPR011711">
    <property type="entry name" value="GntR_C"/>
</dbReference>
<dbReference type="SMART" id="SM00345">
    <property type="entry name" value="HTH_GNTR"/>
    <property type="match status" value="1"/>
</dbReference>
<dbReference type="PROSITE" id="PS50949">
    <property type="entry name" value="HTH_GNTR"/>
    <property type="match status" value="1"/>
</dbReference>
<gene>
    <name evidence="5" type="ORF">H1164_01550</name>
</gene>
<dbReference type="InterPro" id="IPR036390">
    <property type="entry name" value="WH_DNA-bd_sf"/>
</dbReference>
<dbReference type="PRINTS" id="PR00035">
    <property type="entry name" value="HTHGNTR"/>
</dbReference>